<sequence length="411" mass="45063">MKRAGMKLPSMQRNNVACLAIVSGAAGIAGSIITILLGISMGWALISLALKRFPARFQRSDLYIIGPAWLYVSVILLAAAINYDPATADNLLSRCVALLPFIFFPLVLPRLRVASTSALIDAFVVGAAVCGILALPVAYVQVEFYDTRAFGGMGNALPFSMVCSMLASISLLNTVSPRPRRQALGWLGFVAGILCVLLSQSRGVLPIPVIAMVMLFVLFPQKLRRFYNWKGALLLIVAIGVVVVIGLKHSDRLIGMLGYFANDSAVDESYTARMQLWQYASGLFIENPWLGYGVQNRQEFITKLGYSFTHFHNGFITVTFDAGLAGLSAMLLLLVSPLLCVLRNPTTVARRKRLFIALLILFGYVIAGSTNILFFQDIYDNFFLWLALVVAMPLSQKVILLPPTRDTEDQP</sequence>
<keyword evidence="4 5" id="KW-0472">Membrane</keyword>
<evidence type="ECO:0000256" key="5">
    <source>
        <dbReference type="SAM" id="Phobius"/>
    </source>
</evidence>
<feature type="domain" description="O-antigen ligase-related" evidence="6">
    <location>
        <begin position="188"/>
        <end position="329"/>
    </location>
</feature>
<organism evidence="7 8">
    <name type="scientific">Endobacterium cereale</name>
    <dbReference type="NCBI Taxonomy" id="2663029"/>
    <lineage>
        <taxon>Bacteria</taxon>
        <taxon>Pseudomonadati</taxon>
        <taxon>Pseudomonadota</taxon>
        <taxon>Alphaproteobacteria</taxon>
        <taxon>Hyphomicrobiales</taxon>
        <taxon>Rhizobiaceae</taxon>
        <taxon>Endobacterium</taxon>
    </lineage>
</organism>
<dbReference type="GO" id="GO:0016020">
    <property type="term" value="C:membrane"/>
    <property type="evidence" value="ECO:0007669"/>
    <property type="project" value="UniProtKB-SubCell"/>
</dbReference>
<gene>
    <name evidence="7" type="ORF">GAO09_15810</name>
</gene>
<feature type="transmembrane region" description="Helical" evidence="5">
    <location>
        <begin position="62"/>
        <end position="79"/>
    </location>
</feature>
<comment type="subcellular location">
    <subcellularLocation>
        <location evidence="1">Membrane</location>
        <topology evidence="1">Multi-pass membrane protein</topology>
    </subcellularLocation>
</comment>
<evidence type="ECO:0000256" key="1">
    <source>
        <dbReference type="ARBA" id="ARBA00004141"/>
    </source>
</evidence>
<keyword evidence="3 5" id="KW-1133">Transmembrane helix</keyword>
<comment type="caution">
    <text evidence="7">The sequence shown here is derived from an EMBL/GenBank/DDBJ whole genome shotgun (WGS) entry which is preliminary data.</text>
</comment>
<dbReference type="PANTHER" id="PTHR37422:SF13">
    <property type="entry name" value="LIPOPOLYSACCHARIDE BIOSYNTHESIS PROTEIN PA4999-RELATED"/>
    <property type="match status" value="1"/>
</dbReference>
<protein>
    <recommendedName>
        <fullName evidence="6">O-antigen ligase-related domain-containing protein</fullName>
    </recommendedName>
</protein>
<evidence type="ECO:0000256" key="2">
    <source>
        <dbReference type="ARBA" id="ARBA00022692"/>
    </source>
</evidence>
<dbReference type="Pfam" id="PF04932">
    <property type="entry name" value="Wzy_C"/>
    <property type="match status" value="1"/>
</dbReference>
<dbReference type="PANTHER" id="PTHR37422">
    <property type="entry name" value="TEICHURONIC ACID BIOSYNTHESIS PROTEIN TUAE"/>
    <property type="match status" value="1"/>
</dbReference>
<dbReference type="InterPro" id="IPR051533">
    <property type="entry name" value="WaaL-like"/>
</dbReference>
<feature type="transmembrane region" description="Helical" evidence="5">
    <location>
        <begin position="91"/>
        <end position="108"/>
    </location>
</feature>
<feature type="transmembrane region" description="Helical" evidence="5">
    <location>
        <begin position="183"/>
        <end position="199"/>
    </location>
</feature>
<dbReference type="Proteomes" id="UP000435138">
    <property type="component" value="Unassembled WGS sequence"/>
</dbReference>
<proteinExistence type="predicted"/>
<feature type="transmembrane region" description="Helical" evidence="5">
    <location>
        <begin position="322"/>
        <end position="342"/>
    </location>
</feature>
<dbReference type="EMBL" id="WIXI01000045">
    <property type="protein sequence ID" value="MQY47500.1"/>
    <property type="molecule type" value="Genomic_DNA"/>
</dbReference>
<dbReference type="AlphaFoldDB" id="A0A6A8ACP8"/>
<evidence type="ECO:0000313" key="7">
    <source>
        <dbReference type="EMBL" id="MQY47500.1"/>
    </source>
</evidence>
<feature type="transmembrane region" description="Helical" evidence="5">
    <location>
        <begin position="354"/>
        <end position="376"/>
    </location>
</feature>
<feature type="transmembrane region" description="Helical" evidence="5">
    <location>
        <begin position="232"/>
        <end position="250"/>
    </location>
</feature>
<evidence type="ECO:0000313" key="8">
    <source>
        <dbReference type="Proteomes" id="UP000435138"/>
    </source>
</evidence>
<evidence type="ECO:0000259" key="6">
    <source>
        <dbReference type="Pfam" id="PF04932"/>
    </source>
</evidence>
<feature type="transmembrane region" description="Helical" evidence="5">
    <location>
        <begin position="152"/>
        <end position="171"/>
    </location>
</feature>
<accession>A0A6A8ACP8</accession>
<evidence type="ECO:0000256" key="4">
    <source>
        <dbReference type="ARBA" id="ARBA00023136"/>
    </source>
</evidence>
<feature type="transmembrane region" description="Helical" evidence="5">
    <location>
        <begin position="20"/>
        <end position="50"/>
    </location>
</feature>
<name>A0A6A8ACP8_9HYPH</name>
<keyword evidence="2 5" id="KW-0812">Transmembrane</keyword>
<evidence type="ECO:0000256" key="3">
    <source>
        <dbReference type="ARBA" id="ARBA00022989"/>
    </source>
</evidence>
<keyword evidence="8" id="KW-1185">Reference proteome</keyword>
<feature type="transmembrane region" description="Helical" evidence="5">
    <location>
        <begin position="120"/>
        <end position="140"/>
    </location>
</feature>
<reference evidence="7 8" key="1">
    <citation type="submission" date="2019-11" db="EMBL/GenBank/DDBJ databases">
        <title>Genome analysis of Rhizobacterium cereale a novel genus and species isolated from maize roots in North Spain.</title>
        <authorList>
            <person name="Menendez E."/>
            <person name="Flores-Felix J.D."/>
            <person name="Ramirez-Bahena M.-H."/>
            <person name="Igual J.M."/>
            <person name="Garcia-Fraile P."/>
            <person name="Peix A."/>
            <person name="Velazquez E."/>
        </authorList>
    </citation>
    <scope>NUCLEOTIDE SEQUENCE [LARGE SCALE GENOMIC DNA]</scope>
    <source>
        <strain evidence="7 8">RZME27</strain>
    </source>
</reference>
<dbReference type="InterPro" id="IPR007016">
    <property type="entry name" value="O-antigen_ligase-rel_domated"/>
</dbReference>